<evidence type="ECO:0000313" key="1">
    <source>
        <dbReference type="EMBL" id="OGF67074.1"/>
    </source>
</evidence>
<dbReference type="EMBL" id="MFGW01000071">
    <property type="protein sequence ID" value="OGF67074.1"/>
    <property type="molecule type" value="Genomic_DNA"/>
</dbReference>
<dbReference type="AlphaFoldDB" id="A0A1F5VU82"/>
<protein>
    <submittedName>
        <fullName evidence="1">Uncharacterized protein</fullName>
    </submittedName>
</protein>
<organism evidence="1 2">
    <name type="scientific">Candidatus Fischerbacteria bacterium RBG_13_37_8</name>
    <dbReference type="NCBI Taxonomy" id="1817863"/>
    <lineage>
        <taxon>Bacteria</taxon>
        <taxon>Candidatus Fischeribacteriota</taxon>
    </lineage>
</organism>
<accession>A0A1F5VU82</accession>
<sequence length="60" mass="6642">MTISISKIKLPKVETCEYSIDFDGNIVNAIYNPEDQTLTLSSDDLEIVAADSDDDSEDDE</sequence>
<dbReference type="STRING" id="1817863.A2Y62_04735"/>
<comment type="caution">
    <text evidence="1">The sequence shown here is derived from an EMBL/GenBank/DDBJ whole genome shotgun (WGS) entry which is preliminary data.</text>
</comment>
<gene>
    <name evidence="1" type="ORF">A2Y62_04735</name>
</gene>
<name>A0A1F5VU82_9BACT</name>
<dbReference type="Proteomes" id="UP000178943">
    <property type="component" value="Unassembled WGS sequence"/>
</dbReference>
<evidence type="ECO:0000313" key="2">
    <source>
        <dbReference type="Proteomes" id="UP000178943"/>
    </source>
</evidence>
<proteinExistence type="predicted"/>
<reference evidence="1 2" key="1">
    <citation type="journal article" date="2016" name="Nat. Commun.">
        <title>Thousands of microbial genomes shed light on interconnected biogeochemical processes in an aquifer system.</title>
        <authorList>
            <person name="Anantharaman K."/>
            <person name="Brown C.T."/>
            <person name="Hug L.A."/>
            <person name="Sharon I."/>
            <person name="Castelle C.J."/>
            <person name="Probst A.J."/>
            <person name="Thomas B.C."/>
            <person name="Singh A."/>
            <person name="Wilkins M.J."/>
            <person name="Karaoz U."/>
            <person name="Brodie E.L."/>
            <person name="Williams K.H."/>
            <person name="Hubbard S.S."/>
            <person name="Banfield J.F."/>
        </authorList>
    </citation>
    <scope>NUCLEOTIDE SEQUENCE [LARGE SCALE GENOMIC DNA]</scope>
</reference>